<feature type="compositionally biased region" description="Low complexity" evidence="8">
    <location>
        <begin position="85"/>
        <end position="103"/>
    </location>
</feature>
<sequence length="355" mass="36837">MKRPQGFDGPRAPRPGRDRPAPSEPTEAAPVPLRRGGVAERIEPDAVTAPVPVVGGDPYATVPLGTAPLVAPLTPDPVERGDGDSSAPAPDRPSSAASAAAEARAARKALAAAERARRSYERREVRRFTAHTRRRRRAWLIGIGAAALFVGGVLAIAYSPAMALREVRVEGASRIPPEQIQAAFDGELGTPLPLIGSGEVNTALRAFPLIETYSTELVPPGTLIVRIAERTPVGVVQGAEGLELVDAAGVVIDRPAERPEGQPLIEAGATNGAGFRAAAGVVRSLPDDIRTQLVRVTAETADDVRLELSSGASVVWGSAEDSALKAVVLAGLMKNAAPDSVGLYDVSAPTSPVTD</sequence>
<keyword evidence="2" id="KW-1003">Cell membrane</keyword>
<dbReference type="PROSITE" id="PS51779">
    <property type="entry name" value="POTRA"/>
    <property type="match status" value="1"/>
</dbReference>
<feature type="region of interest" description="Disordered" evidence="8">
    <location>
        <begin position="1"/>
        <end position="103"/>
    </location>
</feature>
<dbReference type="InterPro" id="IPR005548">
    <property type="entry name" value="Cell_div_FtsQ/DivIB_C"/>
</dbReference>
<feature type="domain" description="POTRA" evidence="10">
    <location>
        <begin position="162"/>
        <end position="230"/>
    </location>
</feature>
<evidence type="ECO:0000256" key="9">
    <source>
        <dbReference type="SAM" id="Phobius"/>
    </source>
</evidence>
<dbReference type="InterPro" id="IPR013685">
    <property type="entry name" value="POTRA_FtsQ_type"/>
</dbReference>
<evidence type="ECO:0000256" key="5">
    <source>
        <dbReference type="ARBA" id="ARBA00022989"/>
    </source>
</evidence>
<protein>
    <submittedName>
        <fullName evidence="11">FtsQ-type POTRA domain-containing protein</fullName>
    </submittedName>
</protein>
<dbReference type="Proteomes" id="UP000831304">
    <property type="component" value="Chromosome"/>
</dbReference>
<evidence type="ECO:0000313" key="12">
    <source>
        <dbReference type="Proteomes" id="UP000831304"/>
    </source>
</evidence>
<evidence type="ECO:0000256" key="8">
    <source>
        <dbReference type="SAM" id="MobiDB-lite"/>
    </source>
</evidence>
<dbReference type="PANTHER" id="PTHR37820:SF1">
    <property type="entry name" value="CELL DIVISION PROTEIN FTSQ"/>
    <property type="match status" value="1"/>
</dbReference>
<feature type="transmembrane region" description="Helical" evidence="9">
    <location>
        <begin position="138"/>
        <end position="158"/>
    </location>
</feature>
<gene>
    <name evidence="11" type="ORF">MTP13_15190</name>
</gene>
<evidence type="ECO:0000256" key="1">
    <source>
        <dbReference type="ARBA" id="ARBA00004370"/>
    </source>
</evidence>
<keyword evidence="12" id="KW-1185">Reference proteome</keyword>
<organism evidence="11 12">
    <name type="scientific">Agromyces soli</name>
    <dbReference type="NCBI Taxonomy" id="659012"/>
    <lineage>
        <taxon>Bacteria</taxon>
        <taxon>Bacillati</taxon>
        <taxon>Actinomycetota</taxon>
        <taxon>Actinomycetes</taxon>
        <taxon>Micrococcales</taxon>
        <taxon>Microbacteriaceae</taxon>
        <taxon>Agromyces</taxon>
    </lineage>
</organism>
<keyword evidence="4 9" id="KW-0812">Transmembrane</keyword>
<evidence type="ECO:0000313" key="11">
    <source>
        <dbReference type="EMBL" id="UOE25656.1"/>
    </source>
</evidence>
<evidence type="ECO:0000256" key="2">
    <source>
        <dbReference type="ARBA" id="ARBA00022475"/>
    </source>
</evidence>
<reference evidence="11 12" key="1">
    <citation type="submission" date="2022-03" db="EMBL/GenBank/DDBJ databases">
        <title>Agromyces sp. isolated from the gut of P. brevitarsis seulensis larvae.</title>
        <authorList>
            <person name="Won M."/>
            <person name="Kwon S.-W."/>
        </authorList>
    </citation>
    <scope>NUCLEOTIDE SEQUENCE [LARGE SCALE GENOMIC DNA]</scope>
    <source>
        <strain evidence="11 12">KACC 16215</strain>
    </source>
</reference>
<keyword evidence="7" id="KW-0131">Cell cycle</keyword>
<evidence type="ECO:0000256" key="4">
    <source>
        <dbReference type="ARBA" id="ARBA00022692"/>
    </source>
</evidence>
<comment type="subcellular location">
    <subcellularLocation>
        <location evidence="1">Membrane</location>
    </subcellularLocation>
</comment>
<evidence type="ECO:0000259" key="10">
    <source>
        <dbReference type="PROSITE" id="PS51779"/>
    </source>
</evidence>
<dbReference type="Pfam" id="PF03799">
    <property type="entry name" value="FtsQ_DivIB_C"/>
    <property type="match status" value="1"/>
</dbReference>
<name>A0ABY4AUZ7_9MICO</name>
<keyword evidence="3" id="KW-0132">Cell division</keyword>
<dbReference type="EMBL" id="CP094533">
    <property type="protein sequence ID" value="UOE25656.1"/>
    <property type="molecule type" value="Genomic_DNA"/>
</dbReference>
<dbReference type="Pfam" id="PF08478">
    <property type="entry name" value="POTRA_1"/>
    <property type="match status" value="1"/>
</dbReference>
<accession>A0ABY4AUZ7</accession>
<proteinExistence type="predicted"/>
<dbReference type="InterPro" id="IPR034746">
    <property type="entry name" value="POTRA"/>
</dbReference>
<dbReference type="PANTHER" id="PTHR37820">
    <property type="entry name" value="CELL DIVISION PROTEIN DIVIB"/>
    <property type="match status" value="1"/>
</dbReference>
<dbReference type="InterPro" id="IPR050487">
    <property type="entry name" value="FtsQ_DivIB"/>
</dbReference>
<dbReference type="RefSeq" id="WP_243568524.1">
    <property type="nucleotide sequence ID" value="NZ_BAAARD010000007.1"/>
</dbReference>
<keyword evidence="5 9" id="KW-1133">Transmembrane helix</keyword>
<evidence type="ECO:0000256" key="7">
    <source>
        <dbReference type="ARBA" id="ARBA00023306"/>
    </source>
</evidence>
<evidence type="ECO:0000256" key="3">
    <source>
        <dbReference type="ARBA" id="ARBA00022618"/>
    </source>
</evidence>
<evidence type="ECO:0000256" key="6">
    <source>
        <dbReference type="ARBA" id="ARBA00023136"/>
    </source>
</evidence>
<keyword evidence="6 9" id="KW-0472">Membrane</keyword>